<keyword evidence="1" id="KW-0648">Protein biosynthesis</keyword>
<dbReference type="Proteomes" id="UP000526786">
    <property type="component" value="Unassembled WGS sequence"/>
</dbReference>
<comment type="caution">
    <text evidence="1">The sequence shown here is derived from an EMBL/GenBank/DDBJ whole genome shotgun (WGS) entry which is preliminary data.</text>
</comment>
<evidence type="ECO:0000313" key="2">
    <source>
        <dbReference type="Proteomes" id="UP000526786"/>
    </source>
</evidence>
<organism evidence="1 2">
    <name type="scientific">Candidatus Nitrosomaritimum aestuariumsis</name>
    <dbReference type="NCBI Taxonomy" id="3342354"/>
    <lineage>
        <taxon>Archaea</taxon>
        <taxon>Nitrososphaerota</taxon>
        <taxon>Nitrososphaeria</taxon>
        <taxon>Nitrosopumilales</taxon>
        <taxon>Nitrosopumilaceae</taxon>
        <taxon>Candidatus Nitrosomaritimum</taxon>
    </lineage>
</organism>
<evidence type="ECO:0000313" key="1">
    <source>
        <dbReference type="EMBL" id="MBA4453974.1"/>
    </source>
</evidence>
<dbReference type="EMBL" id="JACENC010000135">
    <property type="protein sequence ID" value="MBA4453974.1"/>
    <property type="molecule type" value="Genomic_DNA"/>
</dbReference>
<name>A0AC60W391_9ARCH</name>
<keyword evidence="1" id="KW-0396">Initiation factor</keyword>
<gene>
    <name evidence="1" type="ORF">H2B05_03415</name>
</gene>
<sequence>MTKAEYENLLKRIQDKIGDTKETTARFELPVVDVMWEGQK</sequence>
<feature type="non-terminal residue" evidence="1">
    <location>
        <position position="40"/>
    </location>
</feature>
<accession>A0AC60W391</accession>
<protein>
    <submittedName>
        <fullName evidence="1">Translation initiation factor IF-2</fullName>
    </submittedName>
</protein>
<reference evidence="1 2" key="1">
    <citation type="journal article" date="2020" name="Appl. Environ. Microbiol.">
        <title>Genomic Characteristics of a Novel Species of Ammonia-Oxidizing Archaea from the Jiulong River Estuary.</title>
        <authorList>
            <person name="Zou D."/>
            <person name="Wan R."/>
            <person name="Han L."/>
            <person name="Xu M.N."/>
            <person name="Liu Y."/>
            <person name="Liu H."/>
            <person name="Kao S.J."/>
            <person name="Li M."/>
        </authorList>
    </citation>
    <scope>NUCLEOTIDE SEQUENCE [LARGE SCALE GENOMIC DNA]</scope>
    <source>
        <strain evidence="1">W2bin3</strain>
    </source>
</reference>
<proteinExistence type="predicted"/>